<keyword evidence="6" id="KW-0808">Transferase</keyword>
<evidence type="ECO:0000256" key="9">
    <source>
        <dbReference type="ARBA" id="ARBA00023026"/>
    </source>
</evidence>
<keyword evidence="10" id="KW-0472">Membrane</keyword>
<dbReference type="PROSITE" id="PS50109">
    <property type="entry name" value="HIS_KIN"/>
    <property type="match status" value="1"/>
</dbReference>
<dbReference type="EC" id="2.7.13.3" evidence="3"/>
<dbReference type="Proteomes" id="UP000319818">
    <property type="component" value="Unassembled WGS sequence"/>
</dbReference>
<dbReference type="InterPro" id="IPR036890">
    <property type="entry name" value="HATPase_C_sf"/>
</dbReference>
<gene>
    <name evidence="12" type="ORF">FB388_6507</name>
</gene>
<keyword evidence="10" id="KW-0812">Transmembrane</keyword>
<evidence type="ECO:0000256" key="1">
    <source>
        <dbReference type="ARBA" id="ARBA00000085"/>
    </source>
</evidence>
<dbReference type="Gene3D" id="1.10.287.130">
    <property type="match status" value="1"/>
</dbReference>
<reference evidence="12 13" key="1">
    <citation type="submission" date="2019-06" db="EMBL/GenBank/DDBJ databases">
        <title>Sequencing the genomes of 1000 actinobacteria strains.</title>
        <authorList>
            <person name="Klenk H.-P."/>
        </authorList>
    </citation>
    <scope>NUCLEOTIDE SEQUENCE [LARGE SCALE GENOMIC DNA]</scope>
    <source>
        <strain evidence="12 13">DSM 45511</strain>
    </source>
</reference>
<dbReference type="GO" id="GO:0000155">
    <property type="term" value="F:phosphorelay sensor kinase activity"/>
    <property type="evidence" value="ECO:0007669"/>
    <property type="project" value="InterPro"/>
</dbReference>
<dbReference type="CDD" id="cd00075">
    <property type="entry name" value="HATPase"/>
    <property type="match status" value="1"/>
</dbReference>
<name>A0A543FMJ2_9PSEU</name>
<dbReference type="EMBL" id="VFPH01000003">
    <property type="protein sequence ID" value="TQM35081.1"/>
    <property type="molecule type" value="Genomic_DNA"/>
</dbReference>
<dbReference type="InterPro" id="IPR005467">
    <property type="entry name" value="His_kinase_dom"/>
</dbReference>
<dbReference type="AlphaFoldDB" id="A0A543FMJ2"/>
<evidence type="ECO:0000256" key="4">
    <source>
        <dbReference type="ARBA" id="ARBA00022475"/>
    </source>
</evidence>
<organism evidence="12 13">
    <name type="scientific">Pseudonocardia cypriaca</name>
    <dbReference type="NCBI Taxonomy" id="882449"/>
    <lineage>
        <taxon>Bacteria</taxon>
        <taxon>Bacillati</taxon>
        <taxon>Actinomycetota</taxon>
        <taxon>Actinomycetes</taxon>
        <taxon>Pseudonocardiales</taxon>
        <taxon>Pseudonocardiaceae</taxon>
        <taxon>Pseudonocardia</taxon>
    </lineage>
</organism>
<dbReference type="Gene3D" id="3.30.565.10">
    <property type="entry name" value="Histidine kinase-like ATPase, C-terminal domain"/>
    <property type="match status" value="1"/>
</dbReference>
<dbReference type="InterPro" id="IPR050980">
    <property type="entry name" value="2C_sensor_his_kinase"/>
</dbReference>
<dbReference type="InterPro" id="IPR003661">
    <property type="entry name" value="HisK_dim/P_dom"/>
</dbReference>
<keyword evidence="13" id="KW-1185">Reference proteome</keyword>
<evidence type="ECO:0000259" key="11">
    <source>
        <dbReference type="PROSITE" id="PS50109"/>
    </source>
</evidence>
<evidence type="ECO:0000256" key="5">
    <source>
        <dbReference type="ARBA" id="ARBA00022553"/>
    </source>
</evidence>
<comment type="catalytic activity">
    <reaction evidence="1">
        <text>ATP + protein L-histidine = ADP + protein N-phospho-L-histidine.</text>
        <dbReference type="EC" id="2.7.13.3"/>
    </reaction>
</comment>
<evidence type="ECO:0000256" key="3">
    <source>
        <dbReference type="ARBA" id="ARBA00012438"/>
    </source>
</evidence>
<dbReference type="OrthoDB" id="9806130at2"/>
<comment type="caution">
    <text evidence="12">The sequence shown here is derived from an EMBL/GenBank/DDBJ whole genome shotgun (WGS) entry which is preliminary data.</text>
</comment>
<dbReference type="SUPFAM" id="SSF47384">
    <property type="entry name" value="Homodimeric domain of signal transducing histidine kinase"/>
    <property type="match status" value="1"/>
</dbReference>
<dbReference type="PRINTS" id="PR00344">
    <property type="entry name" value="BCTRLSENSOR"/>
</dbReference>
<evidence type="ECO:0000256" key="10">
    <source>
        <dbReference type="SAM" id="Phobius"/>
    </source>
</evidence>
<evidence type="ECO:0000313" key="12">
    <source>
        <dbReference type="EMBL" id="TQM35081.1"/>
    </source>
</evidence>
<dbReference type="SMART" id="SM00387">
    <property type="entry name" value="HATPase_c"/>
    <property type="match status" value="1"/>
</dbReference>
<keyword evidence="5" id="KW-0597">Phosphoprotein</keyword>
<dbReference type="CDD" id="cd00082">
    <property type="entry name" value="HisKA"/>
    <property type="match status" value="1"/>
</dbReference>
<keyword evidence="9" id="KW-0843">Virulence</keyword>
<keyword evidence="4" id="KW-1003">Cell membrane</keyword>
<keyword evidence="7 12" id="KW-0418">Kinase</keyword>
<evidence type="ECO:0000256" key="8">
    <source>
        <dbReference type="ARBA" id="ARBA00023012"/>
    </source>
</evidence>
<dbReference type="PANTHER" id="PTHR44936">
    <property type="entry name" value="SENSOR PROTEIN CREC"/>
    <property type="match status" value="1"/>
</dbReference>
<feature type="transmembrane region" description="Helical" evidence="10">
    <location>
        <begin position="38"/>
        <end position="61"/>
    </location>
</feature>
<dbReference type="InterPro" id="IPR004358">
    <property type="entry name" value="Sig_transdc_His_kin-like_C"/>
</dbReference>
<accession>A0A543FMJ2</accession>
<evidence type="ECO:0000256" key="2">
    <source>
        <dbReference type="ARBA" id="ARBA00004651"/>
    </source>
</evidence>
<dbReference type="Pfam" id="PF02518">
    <property type="entry name" value="HATPase_c"/>
    <property type="match status" value="1"/>
</dbReference>
<dbReference type="Pfam" id="PF00512">
    <property type="entry name" value="HisKA"/>
    <property type="match status" value="1"/>
</dbReference>
<feature type="transmembrane region" description="Helical" evidence="10">
    <location>
        <begin position="67"/>
        <end position="89"/>
    </location>
</feature>
<protein>
    <recommendedName>
        <fullName evidence="3">histidine kinase</fullName>
        <ecNumber evidence="3">2.7.13.3</ecNumber>
    </recommendedName>
</protein>
<evidence type="ECO:0000256" key="6">
    <source>
        <dbReference type="ARBA" id="ARBA00022679"/>
    </source>
</evidence>
<proteinExistence type="predicted"/>
<feature type="domain" description="Histidine kinase" evidence="11">
    <location>
        <begin position="149"/>
        <end position="361"/>
    </location>
</feature>
<dbReference type="InterPro" id="IPR036097">
    <property type="entry name" value="HisK_dim/P_sf"/>
</dbReference>
<evidence type="ECO:0000256" key="7">
    <source>
        <dbReference type="ARBA" id="ARBA00022777"/>
    </source>
</evidence>
<dbReference type="InterPro" id="IPR003594">
    <property type="entry name" value="HATPase_dom"/>
</dbReference>
<dbReference type="SMART" id="SM00388">
    <property type="entry name" value="HisKA"/>
    <property type="match status" value="1"/>
</dbReference>
<dbReference type="GO" id="GO:0005886">
    <property type="term" value="C:plasma membrane"/>
    <property type="evidence" value="ECO:0007669"/>
    <property type="project" value="UniProtKB-SubCell"/>
</dbReference>
<dbReference type="PANTHER" id="PTHR44936:SF9">
    <property type="entry name" value="SENSOR PROTEIN CREC"/>
    <property type="match status" value="1"/>
</dbReference>
<feature type="transmembrane region" description="Helical" evidence="10">
    <location>
        <begin position="6"/>
        <end position="26"/>
    </location>
</feature>
<dbReference type="SUPFAM" id="SSF55874">
    <property type="entry name" value="ATPase domain of HSP90 chaperone/DNA topoisomerase II/histidine kinase"/>
    <property type="match status" value="1"/>
</dbReference>
<dbReference type="RefSeq" id="WP_142106478.1">
    <property type="nucleotide sequence ID" value="NZ_VFPH01000003.1"/>
</dbReference>
<keyword evidence="10" id="KW-1133">Transmembrane helix</keyword>
<keyword evidence="8" id="KW-0902">Two-component regulatory system</keyword>
<comment type="subcellular location">
    <subcellularLocation>
        <location evidence="2">Cell membrane</location>
        <topology evidence="2">Multi-pass membrane protein</topology>
    </subcellularLocation>
</comment>
<sequence length="372" mass="37278">MREVLVAAAIAAGYSLLVGGVGVLAVPLLRRRSIGTALGAAVLTSQLAVVLAIAGAAAGMFVAGEDLAMVVAACAVAAVTGLCVTGVLARQVAGGTDELRSAVRDLAGRGTFTPPPDPAPEVAALSADLAGALDALDAVRQARRELVAGLSHDLRSPLAGIRAMAEALEDGVAPDPARYRRTIRRDAERLTAMVDDLVALALHDREPTPRADPVPVPLAELAAEAVGAAEAVAAGAGVRLHSAGPAVTVTGDRDALRRATGNLLQNAVRHTPDGGSVAVTVGVDGPDALLTVTDGCGGIAAEHLSRVFDTGWRASPARTPDGGAGLGLAVVRAVARAHGGSVAVRNVPGGCRFEMRLPRVQGAAGSGVFRAS</sequence>
<evidence type="ECO:0000313" key="13">
    <source>
        <dbReference type="Proteomes" id="UP000319818"/>
    </source>
</evidence>